<feature type="chain" id="PRO_5038480937" description="Lipoprotein" evidence="1">
    <location>
        <begin position="23"/>
        <end position="239"/>
    </location>
</feature>
<evidence type="ECO:0000256" key="1">
    <source>
        <dbReference type="SAM" id="SignalP"/>
    </source>
</evidence>
<evidence type="ECO:0008006" key="4">
    <source>
        <dbReference type="Google" id="ProtNLM"/>
    </source>
</evidence>
<proteinExistence type="predicted"/>
<accession>A0A2H1IKY9</accession>
<keyword evidence="1" id="KW-0732">Signal</keyword>
<reference evidence="3" key="1">
    <citation type="submission" date="2017-03" db="EMBL/GenBank/DDBJ databases">
        <authorList>
            <person name="Monnet C."/>
        </authorList>
    </citation>
    <scope>NUCLEOTIDE SEQUENCE [LARGE SCALE GENOMIC DNA]</scope>
    <source>
        <strain evidence="3">Mu101</strain>
    </source>
</reference>
<dbReference type="EMBL" id="FXZA01000004">
    <property type="protein sequence ID" value="SMX75848.1"/>
    <property type="molecule type" value="Genomic_DNA"/>
</dbReference>
<name>A0A2H1IKY9_BRELN</name>
<dbReference type="RefSeq" id="WP_145998864.1">
    <property type="nucleotide sequence ID" value="NZ_FXZA01000004.1"/>
</dbReference>
<sequence>MTSPRSLLFVAFAAVWALTACSGGSAEPAESPHEVCQSADQADSLVDLWLDEELSQVQVLLQEMVRADEAEAPCAGEAELQALRGAVEDNGLEGSGDAVNAWLAAIGRDDVNVYAAKREAREESASAEAASDHGAVVAGREKVGFPIGECPLDDDLCDLRDFNDDYDPTNGVILLETQFNDEPGFSGAYYDDAMREKITEYLKEWMPPQIKKVKLYYYADQKGDMPVSDVEPYATIELK</sequence>
<evidence type="ECO:0000313" key="3">
    <source>
        <dbReference type="Proteomes" id="UP000234498"/>
    </source>
</evidence>
<dbReference type="Proteomes" id="UP000234498">
    <property type="component" value="Unassembled WGS sequence"/>
</dbReference>
<dbReference type="AlphaFoldDB" id="A0A2H1IKY9"/>
<evidence type="ECO:0000313" key="2">
    <source>
        <dbReference type="EMBL" id="SMX75848.1"/>
    </source>
</evidence>
<gene>
    <name evidence="2" type="ORF">BLIN101_01311</name>
</gene>
<organism evidence="2 3">
    <name type="scientific">Brevibacterium linens</name>
    <dbReference type="NCBI Taxonomy" id="1703"/>
    <lineage>
        <taxon>Bacteria</taxon>
        <taxon>Bacillati</taxon>
        <taxon>Actinomycetota</taxon>
        <taxon>Actinomycetes</taxon>
        <taxon>Micrococcales</taxon>
        <taxon>Brevibacteriaceae</taxon>
        <taxon>Brevibacterium</taxon>
    </lineage>
</organism>
<protein>
    <recommendedName>
        <fullName evidence="4">Lipoprotein</fullName>
    </recommendedName>
</protein>
<dbReference type="PROSITE" id="PS51257">
    <property type="entry name" value="PROKAR_LIPOPROTEIN"/>
    <property type="match status" value="1"/>
</dbReference>
<feature type="signal peptide" evidence="1">
    <location>
        <begin position="1"/>
        <end position="22"/>
    </location>
</feature>